<keyword evidence="3" id="KW-1185">Reference proteome</keyword>
<proteinExistence type="predicted"/>
<reference evidence="2 3" key="1">
    <citation type="submission" date="2016-06" db="EMBL/GenBank/DDBJ databases">
        <authorList>
            <person name="Kjaerup R.B."/>
            <person name="Dalgaard T.S."/>
            <person name="Juul-Madsen H.R."/>
        </authorList>
    </citation>
    <scope>NUCLEOTIDE SEQUENCE [LARGE SCALE GENOMIC DNA]</scope>
</reference>
<evidence type="ECO:0000313" key="3">
    <source>
        <dbReference type="Proteomes" id="UP000215127"/>
    </source>
</evidence>
<feature type="chain" id="PRO_5012304675" description="Chitin-binding type-2 domain-containing protein" evidence="1">
    <location>
        <begin position="20"/>
        <end position="84"/>
    </location>
</feature>
<keyword evidence="1" id="KW-0732">Signal</keyword>
<protein>
    <recommendedName>
        <fullName evidence="4">Chitin-binding type-2 domain-containing protein</fullName>
    </recommendedName>
</protein>
<evidence type="ECO:0000313" key="2">
    <source>
        <dbReference type="EMBL" id="SMQ54013.1"/>
    </source>
</evidence>
<dbReference type="Proteomes" id="UP000215127">
    <property type="component" value="Chromosome 9"/>
</dbReference>
<dbReference type="EMBL" id="LT853700">
    <property type="protein sequence ID" value="SMQ54013.1"/>
    <property type="molecule type" value="Genomic_DNA"/>
</dbReference>
<name>A0A1X7S2W9_ZYMT9</name>
<organism evidence="2 3">
    <name type="scientific">Zymoseptoria tritici (strain ST99CH_3D7)</name>
    <dbReference type="NCBI Taxonomy" id="1276538"/>
    <lineage>
        <taxon>Eukaryota</taxon>
        <taxon>Fungi</taxon>
        <taxon>Dikarya</taxon>
        <taxon>Ascomycota</taxon>
        <taxon>Pezizomycotina</taxon>
        <taxon>Dothideomycetes</taxon>
        <taxon>Dothideomycetidae</taxon>
        <taxon>Mycosphaerellales</taxon>
        <taxon>Mycosphaerellaceae</taxon>
        <taxon>Zymoseptoria</taxon>
    </lineage>
</organism>
<evidence type="ECO:0008006" key="4">
    <source>
        <dbReference type="Google" id="ProtNLM"/>
    </source>
</evidence>
<sequence length="84" mass="9179">MHIFHFSTAVLSMASLAFAQFTCVGPDGIYPTAHYPNGSCRGSSVRGKPPAVYYCTANAACTVPFGYPCYPDYENDEADCRKRN</sequence>
<dbReference type="AlphaFoldDB" id="A0A1X7S2W9"/>
<evidence type="ECO:0000256" key="1">
    <source>
        <dbReference type="SAM" id="SignalP"/>
    </source>
</evidence>
<feature type="signal peptide" evidence="1">
    <location>
        <begin position="1"/>
        <end position="19"/>
    </location>
</feature>
<gene>
    <name evidence="2" type="ORF">ZT3D7_G9167</name>
</gene>
<accession>A0A1X7S2W9</accession>